<dbReference type="EMBL" id="JBBUKT010000015">
    <property type="protein sequence ID" value="MEK7954073.1"/>
    <property type="molecule type" value="Genomic_DNA"/>
</dbReference>
<evidence type="ECO:0000259" key="1">
    <source>
        <dbReference type="PROSITE" id="PS50123"/>
    </source>
</evidence>
<dbReference type="PRINTS" id="PR00996">
    <property type="entry name" value="CHERMTFRASE"/>
</dbReference>
<dbReference type="Pfam" id="PF01739">
    <property type="entry name" value="CheR"/>
    <property type="match status" value="1"/>
</dbReference>
<organism evidence="2 3">
    <name type="scientific">Luteolibacter soli</name>
    <dbReference type="NCBI Taxonomy" id="3135280"/>
    <lineage>
        <taxon>Bacteria</taxon>
        <taxon>Pseudomonadati</taxon>
        <taxon>Verrucomicrobiota</taxon>
        <taxon>Verrucomicrobiia</taxon>
        <taxon>Verrucomicrobiales</taxon>
        <taxon>Verrucomicrobiaceae</taxon>
        <taxon>Luteolibacter</taxon>
    </lineage>
</organism>
<dbReference type="Proteomes" id="UP001371305">
    <property type="component" value="Unassembled WGS sequence"/>
</dbReference>
<gene>
    <name evidence="2" type="ORF">WKV53_26390</name>
</gene>
<evidence type="ECO:0000313" key="3">
    <source>
        <dbReference type="Proteomes" id="UP001371305"/>
    </source>
</evidence>
<keyword evidence="3" id="KW-1185">Reference proteome</keyword>
<dbReference type="PROSITE" id="PS50123">
    <property type="entry name" value="CHER"/>
    <property type="match status" value="1"/>
</dbReference>
<dbReference type="SUPFAM" id="SSF53335">
    <property type="entry name" value="S-adenosyl-L-methionine-dependent methyltransferases"/>
    <property type="match status" value="1"/>
</dbReference>
<keyword evidence="2" id="KW-0489">Methyltransferase</keyword>
<protein>
    <submittedName>
        <fullName evidence="2">CheR family methyltransferase</fullName>
    </submittedName>
</protein>
<dbReference type="InterPro" id="IPR050903">
    <property type="entry name" value="Bact_Chemotaxis_MeTrfase"/>
</dbReference>
<name>A0ABU9B208_9BACT</name>
<dbReference type="SMART" id="SM00138">
    <property type="entry name" value="MeTrc"/>
    <property type="match status" value="1"/>
</dbReference>
<dbReference type="Gene3D" id="3.40.50.150">
    <property type="entry name" value="Vaccinia Virus protein VP39"/>
    <property type="match status" value="1"/>
</dbReference>
<feature type="domain" description="CheR-type methyltransferase" evidence="1">
    <location>
        <begin position="1"/>
        <end position="222"/>
    </location>
</feature>
<sequence>MQAGLDPWLYRTAPLVRRFPACLRALRVDTLAAAERVLAANPALALKALESLLIGTTELFRDPSVFAHLEQHILPKLTQRSPSLRIWSAACSDGAELYSVAILLAKLGSLKGSHLLGSDCRPDAIEHAKRGVYLPRERAQPVSAAFHSQELADGRIVMSHEIREALQWEQSDLLAPRPWESWDLILCRNLAIYLEPLAAEVLWGRLAEALAPGGFLIVGKAEKPRISSLHRISPSIYRKCPRPHTS</sequence>
<dbReference type="GO" id="GO:0032259">
    <property type="term" value="P:methylation"/>
    <property type="evidence" value="ECO:0007669"/>
    <property type="project" value="UniProtKB-KW"/>
</dbReference>
<dbReference type="RefSeq" id="WP_341407839.1">
    <property type="nucleotide sequence ID" value="NZ_JBBUKT010000015.1"/>
</dbReference>
<dbReference type="InterPro" id="IPR000780">
    <property type="entry name" value="CheR_MeTrfase"/>
</dbReference>
<dbReference type="InterPro" id="IPR029063">
    <property type="entry name" value="SAM-dependent_MTases_sf"/>
</dbReference>
<proteinExistence type="predicted"/>
<reference evidence="2 3" key="1">
    <citation type="submission" date="2024-04" db="EMBL/GenBank/DDBJ databases">
        <title>Luteolibacter sp. isolated from soil.</title>
        <authorList>
            <person name="An J."/>
        </authorList>
    </citation>
    <scope>NUCLEOTIDE SEQUENCE [LARGE SCALE GENOMIC DNA]</scope>
    <source>
        <strain evidence="2 3">Y139</strain>
    </source>
</reference>
<keyword evidence="2" id="KW-0808">Transferase</keyword>
<comment type="caution">
    <text evidence="2">The sequence shown here is derived from an EMBL/GenBank/DDBJ whole genome shotgun (WGS) entry which is preliminary data.</text>
</comment>
<dbReference type="InterPro" id="IPR022642">
    <property type="entry name" value="CheR_C"/>
</dbReference>
<dbReference type="PANTHER" id="PTHR24422:SF27">
    <property type="entry name" value="PROTEIN-GLUTAMATE O-METHYLTRANSFERASE"/>
    <property type="match status" value="1"/>
</dbReference>
<dbReference type="CDD" id="cd02440">
    <property type="entry name" value="AdoMet_MTases"/>
    <property type="match status" value="1"/>
</dbReference>
<accession>A0ABU9B208</accession>
<dbReference type="PANTHER" id="PTHR24422">
    <property type="entry name" value="CHEMOTAXIS PROTEIN METHYLTRANSFERASE"/>
    <property type="match status" value="1"/>
</dbReference>
<dbReference type="GO" id="GO:0008168">
    <property type="term" value="F:methyltransferase activity"/>
    <property type="evidence" value="ECO:0007669"/>
    <property type="project" value="UniProtKB-KW"/>
</dbReference>
<evidence type="ECO:0000313" key="2">
    <source>
        <dbReference type="EMBL" id="MEK7954073.1"/>
    </source>
</evidence>